<keyword evidence="5" id="KW-1185">Reference proteome</keyword>
<organism evidence="4 5">
    <name type="scientific">Micromonospora parva</name>
    <dbReference type="NCBI Taxonomy" id="1464048"/>
    <lineage>
        <taxon>Bacteria</taxon>
        <taxon>Bacillati</taxon>
        <taxon>Actinomycetota</taxon>
        <taxon>Actinomycetes</taxon>
        <taxon>Micromonosporales</taxon>
        <taxon>Micromonosporaceae</taxon>
        <taxon>Micromonospora</taxon>
    </lineage>
</organism>
<evidence type="ECO:0000313" key="4">
    <source>
        <dbReference type="EMBL" id="MFF5199939.1"/>
    </source>
</evidence>
<dbReference type="NCBIfam" id="TIGR01167">
    <property type="entry name" value="LPXTG_anchor"/>
    <property type="match status" value="1"/>
</dbReference>
<feature type="compositionally biased region" description="Low complexity" evidence="1">
    <location>
        <begin position="193"/>
        <end position="218"/>
    </location>
</feature>
<evidence type="ECO:0000313" key="5">
    <source>
        <dbReference type="Proteomes" id="UP001602287"/>
    </source>
</evidence>
<feature type="region of interest" description="Disordered" evidence="1">
    <location>
        <begin position="150"/>
        <end position="225"/>
    </location>
</feature>
<dbReference type="Proteomes" id="UP001602287">
    <property type="component" value="Unassembled WGS sequence"/>
</dbReference>
<dbReference type="EMBL" id="JBIAZM010000003">
    <property type="protein sequence ID" value="MFF5199939.1"/>
    <property type="molecule type" value="Genomic_DNA"/>
</dbReference>
<feature type="transmembrane region" description="Helical" evidence="2">
    <location>
        <begin position="235"/>
        <end position="255"/>
    </location>
</feature>
<name>A0ABW6VQM7_9ACTN</name>
<protein>
    <submittedName>
        <fullName evidence="4">LPXTG cell wall anchor domain-containing protein</fullName>
    </submittedName>
</protein>
<dbReference type="RefSeq" id="WP_387219397.1">
    <property type="nucleotide sequence ID" value="NZ_JBIAZM010000003.1"/>
</dbReference>
<feature type="chain" id="PRO_5047424057" evidence="3">
    <location>
        <begin position="30"/>
        <end position="267"/>
    </location>
</feature>
<feature type="signal peptide" evidence="3">
    <location>
        <begin position="1"/>
        <end position="29"/>
    </location>
</feature>
<gene>
    <name evidence="4" type="ORF">ACFY3B_10040</name>
</gene>
<comment type="caution">
    <text evidence="4">The sequence shown here is derived from an EMBL/GenBank/DDBJ whole genome shotgun (WGS) entry which is preliminary data.</text>
</comment>
<evidence type="ECO:0000256" key="2">
    <source>
        <dbReference type="SAM" id="Phobius"/>
    </source>
</evidence>
<reference evidence="4 5" key="1">
    <citation type="submission" date="2024-10" db="EMBL/GenBank/DDBJ databases">
        <title>The Natural Products Discovery Center: Release of the First 8490 Sequenced Strains for Exploring Actinobacteria Biosynthetic Diversity.</title>
        <authorList>
            <person name="Kalkreuter E."/>
            <person name="Kautsar S.A."/>
            <person name="Yang D."/>
            <person name="Bader C.D."/>
            <person name="Teijaro C.N."/>
            <person name="Fluegel L."/>
            <person name="Davis C.M."/>
            <person name="Simpson J.R."/>
            <person name="Lauterbach L."/>
            <person name="Steele A.D."/>
            <person name="Gui C."/>
            <person name="Meng S."/>
            <person name="Li G."/>
            <person name="Viehrig K."/>
            <person name="Ye F."/>
            <person name="Su P."/>
            <person name="Kiefer A.F."/>
            <person name="Nichols A."/>
            <person name="Cepeda A.J."/>
            <person name="Yan W."/>
            <person name="Fan B."/>
            <person name="Jiang Y."/>
            <person name="Adhikari A."/>
            <person name="Zheng C.-J."/>
            <person name="Schuster L."/>
            <person name="Cowan T.M."/>
            <person name="Smanski M.J."/>
            <person name="Chevrette M.G."/>
            <person name="De Carvalho L.P.S."/>
            <person name="Shen B."/>
        </authorList>
    </citation>
    <scope>NUCLEOTIDE SEQUENCE [LARGE SCALE GENOMIC DNA]</scope>
    <source>
        <strain evidence="4 5">NPDC000140</strain>
    </source>
</reference>
<keyword evidence="2" id="KW-1133">Transmembrane helix</keyword>
<sequence length="267" mass="27017">MPLRRRLTRAAVRTATVTAVLAIASPAWASSIVPLNPAHAGATAGTFQQECQDPKFGTRPTNQDGWHFVLPTRRAGDFQSLTLTFKDTSGVSVTVTVPNPTDPYTEFLSANGGGDKQVKHAYLFTPAGWTLTGGSAQVSGEGDKFNLSHTCAGAGTTASPTPTTPTTPITETPTPTPAPTTDSPTPTTPTPTTPVTSTPTGSLSPSESVAPGGSASTSGGAGGGDNGGSLPLTGVAVTSIALGGVALIGGGALLMMRRRRDRITFTS</sequence>
<feature type="compositionally biased region" description="Low complexity" evidence="1">
    <location>
        <begin position="156"/>
        <end position="185"/>
    </location>
</feature>
<keyword evidence="2" id="KW-0812">Transmembrane</keyword>
<evidence type="ECO:0000256" key="3">
    <source>
        <dbReference type="SAM" id="SignalP"/>
    </source>
</evidence>
<proteinExistence type="predicted"/>
<evidence type="ECO:0000256" key="1">
    <source>
        <dbReference type="SAM" id="MobiDB-lite"/>
    </source>
</evidence>
<accession>A0ABW6VQM7</accession>
<keyword evidence="3" id="KW-0732">Signal</keyword>
<keyword evidence="2" id="KW-0472">Membrane</keyword>